<evidence type="ECO:0000313" key="3">
    <source>
        <dbReference type="Proteomes" id="UP000092498"/>
    </source>
</evidence>
<proteinExistence type="predicted"/>
<dbReference type="GO" id="GO:0016758">
    <property type="term" value="F:hexosyltransferase activity"/>
    <property type="evidence" value="ECO:0007669"/>
    <property type="project" value="UniProtKB-ARBA"/>
</dbReference>
<dbReference type="SUPFAM" id="SSF53448">
    <property type="entry name" value="Nucleotide-diphospho-sugar transferases"/>
    <property type="match status" value="1"/>
</dbReference>
<feature type="domain" description="Glycosyltransferase 2-like" evidence="1">
    <location>
        <begin position="5"/>
        <end position="109"/>
    </location>
</feature>
<dbReference type="Gene3D" id="3.90.550.10">
    <property type="entry name" value="Spore Coat Polysaccharide Biosynthesis Protein SpsA, Chain A"/>
    <property type="match status" value="1"/>
</dbReference>
<evidence type="ECO:0000259" key="1">
    <source>
        <dbReference type="Pfam" id="PF00535"/>
    </source>
</evidence>
<dbReference type="InParanoid" id="A0A1B1AKZ5"/>
<sequence>MPSLSIVIPSRTQPRQAAFLQAALKSVRAQTVVGKFPMEIIVGIDLGERAPAELVDEPGVRFVEGYAKSQVAALNAAMRESTGAFVAILEDDDRWCPNYLELMVDLATHASLVTTNEIEVDESGALLFVSDCATPSAWLFRRALWEQVGEFDDAYRYHFDCDWLGRVREHGAARIHVVDANAPFEPEEMARDRPFLANIVRQNASTIGLAKHELKHPLVVRMRHANAGMEQIATQAGPAAQSQAELQRLVARYGEVPR</sequence>
<evidence type="ECO:0000313" key="2">
    <source>
        <dbReference type="EMBL" id="ANP47249.1"/>
    </source>
</evidence>
<dbReference type="STRING" id="1759059.ATE48_15630"/>
<organism evidence="2 3">
    <name type="scientific">Candidatus Viadribacter manganicus</name>
    <dbReference type="NCBI Taxonomy" id="1759059"/>
    <lineage>
        <taxon>Bacteria</taxon>
        <taxon>Pseudomonadati</taxon>
        <taxon>Pseudomonadota</taxon>
        <taxon>Alphaproteobacteria</taxon>
        <taxon>Hyphomonadales</taxon>
        <taxon>Hyphomonadaceae</taxon>
        <taxon>Candidatus Viadribacter</taxon>
    </lineage>
</organism>
<keyword evidence="3" id="KW-1185">Reference proteome</keyword>
<dbReference type="InterPro" id="IPR029044">
    <property type="entry name" value="Nucleotide-diphossugar_trans"/>
</dbReference>
<name>A0A1B1AKZ5_9PROT</name>
<dbReference type="CDD" id="cd00761">
    <property type="entry name" value="Glyco_tranf_GTA_type"/>
    <property type="match status" value="1"/>
</dbReference>
<dbReference type="InterPro" id="IPR001173">
    <property type="entry name" value="Glyco_trans_2-like"/>
</dbReference>
<accession>A0A1B1AKZ5</accession>
<dbReference type="Proteomes" id="UP000092498">
    <property type="component" value="Chromosome"/>
</dbReference>
<dbReference type="RefSeq" id="WP_066773082.1">
    <property type="nucleotide sequence ID" value="NZ_CP013244.1"/>
</dbReference>
<dbReference type="KEGG" id="cbot:ATE48_15630"/>
<dbReference type="AlphaFoldDB" id="A0A1B1AKZ5"/>
<dbReference type="Pfam" id="PF00535">
    <property type="entry name" value="Glycos_transf_2"/>
    <property type="match status" value="1"/>
</dbReference>
<gene>
    <name evidence="2" type="ORF">ATE48_15630</name>
</gene>
<dbReference type="EMBL" id="CP013244">
    <property type="protein sequence ID" value="ANP47249.1"/>
    <property type="molecule type" value="Genomic_DNA"/>
</dbReference>
<reference evidence="2 3" key="1">
    <citation type="submission" date="2015-11" db="EMBL/GenBank/DDBJ databases">
        <title>Whole-Genome Sequence of Candidatus Oderbacter manganicum from the National Park Lower Oder Valley, Germany.</title>
        <authorList>
            <person name="Braun B."/>
            <person name="Liere K."/>
            <person name="Szewzyk U."/>
        </authorList>
    </citation>
    <scope>NUCLEOTIDE SEQUENCE [LARGE SCALE GENOMIC DNA]</scope>
    <source>
        <strain evidence="2 3">OTSz_A_272</strain>
    </source>
</reference>
<protein>
    <recommendedName>
        <fullName evidence="1">Glycosyltransferase 2-like domain-containing protein</fullName>
    </recommendedName>
</protein>
<dbReference type="PANTHER" id="PTHR22916:SF3">
    <property type="entry name" value="UDP-GLCNAC:BETAGAL BETA-1,3-N-ACETYLGLUCOSAMINYLTRANSFERASE-LIKE PROTEIN 1"/>
    <property type="match status" value="1"/>
</dbReference>
<dbReference type="OrthoDB" id="9807795at2"/>
<dbReference type="PANTHER" id="PTHR22916">
    <property type="entry name" value="GLYCOSYLTRANSFERASE"/>
    <property type="match status" value="1"/>
</dbReference>